<keyword evidence="3 8" id="KW-0597">Phosphoprotein</keyword>
<dbReference type="InterPro" id="IPR058124">
    <property type="entry name" value="CpxR-like_REC"/>
</dbReference>
<dbReference type="Pfam" id="PF00486">
    <property type="entry name" value="Trans_reg_C"/>
    <property type="match status" value="1"/>
</dbReference>
<feature type="domain" description="Response regulatory" evidence="11">
    <location>
        <begin position="2"/>
        <end position="115"/>
    </location>
</feature>
<evidence type="ECO:0000256" key="10">
    <source>
        <dbReference type="SAM" id="MobiDB-lite"/>
    </source>
</evidence>
<reference evidence="13 14" key="1">
    <citation type="submission" date="2016-10" db="EMBL/GenBank/DDBJ databases">
        <title>Complete genome sequences of three Cupriavidus strains isolated from various Malaysian environments.</title>
        <authorList>
            <person name="Abdullah A.A.-A."/>
            <person name="Shafie N.A.H."/>
            <person name="Lau N.S."/>
        </authorList>
    </citation>
    <scope>NUCLEOTIDE SEQUENCE [LARGE SCALE GENOMIC DNA]</scope>
    <source>
        <strain evidence="13 14">USMAA1020</strain>
    </source>
</reference>
<dbReference type="InterPro" id="IPR001789">
    <property type="entry name" value="Sig_transdc_resp-reg_receiver"/>
</dbReference>
<dbReference type="SUPFAM" id="SSF52172">
    <property type="entry name" value="CheY-like"/>
    <property type="match status" value="1"/>
</dbReference>
<protein>
    <submittedName>
        <fullName evidence="13">DNA-binding response regulator</fullName>
    </submittedName>
</protein>
<dbReference type="Gene3D" id="1.10.10.10">
    <property type="entry name" value="Winged helix-like DNA-binding domain superfamily/Winged helix DNA-binding domain"/>
    <property type="match status" value="1"/>
</dbReference>
<dbReference type="SUPFAM" id="SSF46894">
    <property type="entry name" value="C-terminal effector domain of the bipartite response regulators"/>
    <property type="match status" value="1"/>
</dbReference>
<dbReference type="Gene3D" id="6.10.250.690">
    <property type="match status" value="1"/>
</dbReference>
<feature type="modified residue" description="4-aspartylphosphate" evidence="8">
    <location>
        <position position="51"/>
    </location>
</feature>
<dbReference type="Gene3D" id="3.40.50.2300">
    <property type="match status" value="1"/>
</dbReference>
<evidence type="ECO:0000256" key="3">
    <source>
        <dbReference type="ARBA" id="ARBA00022553"/>
    </source>
</evidence>
<feature type="compositionally biased region" description="Gly residues" evidence="10">
    <location>
        <begin position="120"/>
        <end position="137"/>
    </location>
</feature>
<dbReference type="GO" id="GO:0003677">
    <property type="term" value="F:DNA binding"/>
    <property type="evidence" value="ECO:0007669"/>
    <property type="project" value="UniProtKB-KW"/>
</dbReference>
<evidence type="ECO:0000256" key="5">
    <source>
        <dbReference type="ARBA" id="ARBA00023015"/>
    </source>
</evidence>
<dbReference type="PANTHER" id="PTHR48111:SF39">
    <property type="entry name" value="TRANSCRIPTIONAL REGULATORY PROTEIN CPXR"/>
    <property type="match status" value="1"/>
</dbReference>
<evidence type="ECO:0000256" key="9">
    <source>
        <dbReference type="PROSITE-ProRule" id="PRU01091"/>
    </source>
</evidence>
<dbReference type="PROSITE" id="PS51755">
    <property type="entry name" value="OMPR_PHOB"/>
    <property type="match status" value="1"/>
</dbReference>
<feature type="domain" description="OmpR/PhoB-type" evidence="12">
    <location>
        <begin position="140"/>
        <end position="239"/>
    </location>
</feature>
<evidence type="ECO:0000256" key="2">
    <source>
        <dbReference type="ARBA" id="ARBA00022490"/>
    </source>
</evidence>
<dbReference type="InterPro" id="IPR016032">
    <property type="entry name" value="Sig_transdc_resp-reg_C-effctor"/>
</dbReference>
<comment type="subcellular location">
    <subcellularLocation>
        <location evidence="1">Cytoplasm</location>
    </subcellularLocation>
</comment>
<dbReference type="SMART" id="SM00448">
    <property type="entry name" value="REC"/>
    <property type="match status" value="1"/>
</dbReference>
<dbReference type="CDD" id="cd00383">
    <property type="entry name" value="trans_reg_C"/>
    <property type="match status" value="1"/>
</dbReference>
<proteinExistence type="predicted"/>
<dbReference type="SMART" id="SM00862">
    <property type="entry name" value="Trans_reg_C"/>
    <property type="match status" value="1"/>
</dbReference>
<keyword evidence="6 9" id="KW-0238">DNA-binding</keyword>
<evidence type="ECO:0000259" key="11">
    <source>
        <dbReference type="PROSITE" id="PS50110"/>
    </source>
</evidence>
<sequence>MKILLIDDDAELCAMLAEYLGAEGFEVTVCGNGEAGTEAAVSGAYDAVVLDIMLPRMSGIDVLRAIRQRAAVPVLMLTAKGSDVDRVVGLELGADDYLPKPCYPRELVARLRAVLRRTQHGGGMPGTGQGQGQGQGTGPADQLAAAGVVLQPAQRIARFADTLLELTVTEFNLLEYLLRNVDRAISKDELSERILGRAREAYDRSVDVHIGKLRQKLAAAGGPDHLIATVWGFGYRLESRPVA</sequence>
<dbReference type="InterPro" id="IPR011006">
    <property type="entry name" value="CheY-like_superfamily"/>
</dbReference>
<gene>
    <name evidence="13" type="ORF">BKK80_31275</name>
</gene>
<dbReference type="PANTHER" id="PTHR48111">
    <property type="entry name" value="REGULATOR OF RPOS"/>
    <property type="match status" value="1"/>
</dbReference>
<name>A0ABM6FE48_9BURK</name>
<evidence type="ECO:0000256" key="6">
    <source>
        <dbReference type="ARBA" id="ARBA00023125"/>
    </source>
</evidence>
<evidence type="ECO:0000256" key="1">
    <source>
        <dbReference type="ARBA" id="ARBA00004496"/>
    </source>
</evidence>
<dbReference type="Pfam" id="PF00072">
    <property type="entry name" value="Response_reg"/>
    <property type="match status" value="1"/>
</dbReference>
<keyword evidence="4" id="KW-0902">Two-component regulatory system</keyword>
<organism evidence="13 14">
    <name type="scientific">Cupriavidus malaysiensis</name>
    <dbReference type="NCBI Taxonomy" id="367825"/>
    <lineage>
        <taxon>Bacteria</taxon>
        <taxon>Pseudomonadati</taxon>
        <taxon>Pseudomonadota</taxon>
        <taxon>Betaproteobacteria</taxon>
        <taxon>Burkholderiales</taxon>
        <taxon>Burkholderiaceae</taxon>
        <taxon>Cupriavidus</taxon>
    </lineage>
</organism>
<dbReference type="InterPro" id="IPR039420">
    <property type="entry name" value="WalR-like"/>
</dbReference>
<keyword evidence="14" id="KW-1185">Reference proteome</keyword>
<dbReference type="Proteomes" id="UP000177515">
    <property type="component" value="Chromosome 2"/>
</dbReference>
<evidence type="ECO:0000313" key="13">
    <source>
        <dbReference type="EMBL" id="AOZ10124.1"/>
    </source>
</evidence>
<dbReference type="CDD" id="cd17623">
    <property type="entry name" value="REC_OmpR_CpxR"/>
    <property type="match status" value="1"/>
</dbReference>
<keyword evidence="5" id="KW-0805">Transcription regulation</keyword>
<evidence type="ECO:0000256" key="7">
    <source>
        <dbReference type="ARBA" id="ARBA00023163"/>
    </source>
</evidence>
<evidence type="ECO:0000259" key="12">
    <source>
        <dbReference type="PROSITE" id="PS51755"/>
    </source>
</evidence>
<accession>A0ABM6FE48</accession>
<dbReference type="InterPro" id="IPR036388">
    <property type="entry name" value="WH-like_DNA-bd_sf"/>
</dbReference>
<evidence type="ECO:0000313" key="14">
    <source>
        <dbReference type="Proteomes" id="UP000177515"/>
    </source>
</evidence>
<dbReference type="PROSITE" id="PS50110">
    <property type="entry name" value="RESPONSE_REGULATORY"/>
    <property type="match status" value="1"/>
</dbReference>
<feature type="DNA-binding region" description="OmpR/PhoB-type" evidence="9">
    <location>
        <begin position="140"/>
        <end position="239"/>
    </location>
</feature>
<keyword evidence="7" id="KW-0804">Transcription</keyword>
<evidence type="ECO:0000256" key="8">
    <source>
        <dbReference type="PROSITE-ProRule" id="PRU00169"/>
    </source>
</evidence>
<feature type="region of interest" description="Disordered" evidence="10">
    <location>
        <begin position="119"/>
        <end position="140"/>
    </location>
</feature>
<evidence type="ECO:0000256" key="4">
    <source>
        <dbReference type="ARBA" id="ARBA00023012"/>
    </source>
</evidence>
<dbReference type="InterPro" id="IPR001867">
    <property type="entry name" value="OmpR/PhoB-type_DNA-bd"/>
</dbReference>
<keyword evidence="2" id="KW-0963">Cytoplasm</keyword>
<dbReference type="EMBL" id="CP017755">
    <property type="protein sequence ID" value="AOZ10124.1"/>
    <property type="molecule type" value="Genomic_DNA"/>
</dbReference>